<accession>A0A1M6EIZ9</accession>
<dbReference type="Proteomes" id="UP000593605">
    <property type="component" value="Chromosome"/>
</dbReference>
<evidence type="ECO:0000313" key="2">
    <source>
        <dbReference type="EMBL" id="QOR74261.1"/>
    </source>
</evidence>
<dbReference type="KEGG" id="civ:IMZ16_02135"/>
<dbReference type="SUPFAM" id="SSF56925">
    <property type="entry name" value="OMPA-like"/>
    <property type="match status" value="1"/>
</dbReference>
<dbReference type="Proteomes" id="UP000184335">
    <property type="component" value="Unassembled WGS sequence"/>
</dbReference>
<dbReference type="EMBL" id="CP063145">
    <property type="protein sequence ID" value="QOR74261.1"/>
    <property type="molecule type" value="Genomic_DNA"/>
</dbReference>
<keyword evidence="1" id="KW-0732">Signal</keyword>
<dbReference type="OrthoDB" id="945117at2"/>
<proteinExistence type="predicted"/>
<name>A0A1M6EIZ9_9FLAO</name>
<dbReference type="EMBL" id="FQYI01000005">
    <property type="protein sequence ID" value="SHI85433.1"/>
    <property type="molecule type" value="Genomic_DNA"/>
</dbReference>
<sequence length="188" mass="20114">MKKLLVAGALALMGTAANAQLQQGNWTVGSDLVNMRFTNGFALSLQPRAAYFIQDRWAVGAHVGVDVQKVNGESDTQTNWEIAPFTRYYFTSSQIDSMLRNGAFFGEALIGVGGVNSSGGDTTNGFVYGIGAGYSYFITENVSVEGLLKFRGITGGGNDSDNNDVFLGVGFSIYLPSAKVRQVANDRQ</sequence>
<feature type="signal peptide" evidence="1">
    <location>
        <begin position="1"/>
        <end position="19"/>
    </location>
</feature>
<gene>
    <name evidence="2" type="ORF">IMZ16_02135</name>
    <name evidence="3" type="ORF">SAMN05443429_105121</name>
</gene>
<protein>
    <submittedName>
        <fullName evidence="3">Opacity protein</fullName>
    </submittedName>
</protein>
<evidence type="ECO:0000313" key="5">
    <source>
        <dbReference type="Proteomes" id="UP000593605"/>
    </source>
</evidence>
<organism evidence="3 4">
    <name type="scientific">Cruoricaptor ignavus</name>
    <dbReference type="NCBI Taxonomy" id="1118202"/>
    <lineage>
        <taxon>Bacteria</taxon>
        <taxon>Pseudomonadati</taxon>
        <taxon>Bacteroidota</taxon>
        <taxon>Flavobacteriia</taxon>
        <taxon>Flavobacteriales</taxon>
        <taxon>Weeksellaceae</taxon>
        <taxon>Cruoricaptor</taxon>
    </lineage>
</organism>
<dbReference type="Gene3D" id="2.40.160.20">
    <property type="match status" value="1"/>
</dbReference>
<evidence type="ECO:0000313" key="3">
    <source>
        <dbReference type="EMBL" id="SHI85433.1"/>
    </source>
</evidence>
<evidence type="ECO:0000256" key="1">
    <source>
        <dbReference type="SAM" id="SignalP"/>
    </source>
</evidence>
<reference evidence="2 5" key="2">
    <citation type="submission" date="2020-10" db="EMBL/GenBank/DDBJ databases">
        <title>Complete genome of Cruoricapor ignavus strain M1214 isolated from the blood culture of a febrile patient.</title>
        <authorList>
            <person name="Guglielmino C.J.D."/>
        </authorList>
    </citation>
    <scope>NUCLEOTIDE SEQUENCE [LARGE SCALE GENOMIC DNA]</scope>
    <source>
        <strain evidence="2 5">M1214</strain>
    </source>
</reference>
<dbReference type="AlphaFoldDB" id="A0A1M6EIZ9"/>
<keyword evidence="4" id="KW-1185">Reference proteome</keyword>
<dbReference type="STRING" id="1118202.SAMN05443429_105121"/>
<dbReference type="InterPro" id="IPR011250">
    <property type="entry name" value="OMP/PagP_B-barrel"/>
</dbReference>
<reference evidence="3 4" key="1">
    <citation type="submission" date="2016-11" db="EMBL/GenBank/DDBJ databases">
        <authorList>
            <person name="Jaros S."/>
            <person name="Januszkiewicz K."/>
            <person name="Wedrychowicz H."/>
        </authorList>
    </citation>
    <scope>NUCLEOTIDE SEQUENCE [LARGE SCALE GENOMIC DNA]</scope>
    <source>
        <strain evidence="3 4">DSM 25479</strain>
    </source>
</reference>
<feature type="chain" id="PRO_5036023335" evidence="1">
    <location>
        <begin position="20"/>
        <end position="188"/>
    </location>
</feature>
<evidence type="ECO:0000313" key="4">
    <source>
        <dbReference type="Proteomes" id="UP000184335"/>
    </source>
</evidence>